<sequence>MQERELQFRDLLQRIQKSPLYQAKLSGIEIEKLRLAQIDNLPLTRKDELRKAGAFGHLAVERKRVAQYHESFGTTGEPASSWFTLDDLAVGGTQLLSCGVRLNADDMVLIRFPYAMSLPAFLMQQACWQVGAGIVPASSRTAVTPYPRVLNLMRKLQVTVLVGLPREMELLAETSRLLDAKEENQPHLFPELRAICVAGELMSERRRKHIERLWGVPVFNMFGSTETANIAVMCEYGVMHVAEQDFIVEALTEDGTASVASGERGFAAITTLSHQASPLLRYFNNDVIALEEVHCPCGNTGRKLTHYGRSNDRIQFGNVVCDAADIQDAVYSLDPVPMAWLVEEQEQGLHFKLEIEGSVSAVQDMLSEQLHFPVTVESVPVGMMLDREELVRNVPSRKPIYIRKFEQDRR</sequence>
<dbReference type="SUPFAM" id="SSF56801">
    <property type="entry name" value="Acetyl-CoA synthetase-like"/>
    <property type="match status" value="1"/>
</dbReference>
<dbReference type="PANTHER" id="PTHR43845:SF1">
    <property type="entry name" value="BLR5969 PROTEIN"/>
    <property type="match status" value="1"/>
</dbReference>
<dbReference type="AlphaFoldDB" id="A0AA95JG27"/>
<dbReference type="Gene3D" id="3.40.50.12780">
    <property type="entry name" value="N-terminal domain of ligase-like"/>
    <property type="match status" value="1"/>
</dbReference>
<name>A0AA95JG27_9BACL</name>
<organism evidence="2 3">
    <name type="scientific">Candidatus Cohnella colombiensis</name>
    <dbReference type="NCBI Taxonomy" id="3121368"/>
    <lineage>
        <taxon>Bacteria</taxon>
        <taxon>Bacillati</taxon>
        <taxon>Bacillota</taxon>
        <taxon>Bacilli</taxon>
        <taxon>Bacillales</taxon>
        <taxon>Paenibacillaceae</taxon>
        <taxon>Cohnella</taxon>
    </lineage>
</organism>
<protein>
    <submittedName>
        <fullName evidence="2">AMP-binding protein</fullName>
    </submittedName>
</protein>
<evidence type="ECO:0000313" key="2">
    <source>
        <dbReference type="EMBL" id="WEK54864.1"/>
    </source>
</evidence>
<accession>A0AA95JG27</accession>
<dbReference type="EMBL" id="CP119317">
    <property type="protein sequence ID" value="WEK54864.1"/>
    <property type="molecule type" value="Genomic_DNA"/>
</dbReference>
<reference evidence="2" key="1">
    <citation type="submission" date="2023-03" db="EMBL/GenBank/DDBJ databases">
        <title>Andean soil-derived lignocellulolytic bacterial consortium as a source of novel taxa and putative plastic-active enzymes.</title>
        <authorList>
            <person name="Diaz-Garcia L."/>
            <person name="Chuvochina M."/>
            <person name="Feuerriegel G."/>
            <person name="Bunk B."/>
            <person name="Sproer C."/>
            <person name="Streit W.R."/>
            <person name="Rodriguez L.M."/>
            <person name="Overmann J."/>
            <person name="Jimenez D.J."/>
        </authorList>
    </citation>
    <scope>NUCLEOTIDE SEQUENCE</scope>
    <source>
        <strain evidence="2">MAG 2441</strain>
    </source>
</reference>
<feature type="domain" description="AMP-dependent synthetase/ligase" evidence="1">
    <location>
        <begin position="73"/>
        <end position="233"/>
    </location>
</feature>
<evidence type="ECO:0000259" key="1">
    <source>
        <dbReference type="Pfam" id="PF00501"/>
    </source>
</evidence>
<dbReference type="Pfam" id="PF00501">
    <property type="entry name" value="AMP-binding"/>
    <property type="match status" value="1"/>
</dbReference>
<dbReference type="Proteomes" id="UP001178662">
    <property type="component" value="Chromosome"/>
</dbReference>
<evidence type="ECO:0000313" key="3">
    <source>
        <dbReference type="Proteomes" id="UP001178662"/>
    </source>
</evidence>
<keyword evidence="3" id="KW-1185">Reference proteome</keyword>
<dbReference type="InterPro" id="IPR042099">
    <property type="entry name" value="ANL_N_sf"/>
</dbReference>
<dbReference type="InterPro" id="IPR000873">
    <property type="entry name" value="AMP-dep_synth/lig_dom"/>
</dbReference>
<gene>
    <name evidence="2" type="ORF">P0Y55_01940</name>
</gene>
<dbReference type="PANTHER" id="PTHR43845">
    <property type="entry name" value="BLR5969 PROTEIN"/>
    <property type="match status" value="1"/>
</dbReference>
<proteinExistence type="predicted"/>